<evidence type="ECO:0000256" key="2">
    <source>
        <dbReference type="ARBA" id="ARBA00022723"/>
    </source>
</evidence>
<dbReference type="GO" id="GO:0008270">
    <property type="term" value="F:zinc ion binding"/>
    <property type="evidence" value="ECO:0007669"/>
    <property type="project" value="UniProtKB-KW"/>
</dbReference>
<dbReference type="GO" id="GO:0000978">
    <property type="term" value="F:RNA polymerase II cis-regulatory region sequence-specific DNA binding"/>
    <property type="evidence" value="ECO:0007669"/>
    <property type="project" value="InterPro"/>
</dbReference>
<dbReference type="PROSITE" id="PS50157">
    <property type="entry name" value="ZINC_FINGER_C2H2_2"/>
    <property type="match status" value="1"/>
</dbReference>
<feature type="domain" description="C2H2-type" evidence="9">
    <location>
        <begin position="81"/>
        <end position="106"/>
    </location>
</feature>
<reference evidence="10" key="1">
    <citation type="submission" date="2017-09" db="EMBL/GenBank/DDBJ databases">
        <title>Polyketide synthases of a Diaporthe helianthi virulent isolate.</title>
        <authorList>
            <person name="Baroncelli R."/>
        </authorList>
    </citation>
    <scope>NUCLEOTIDE SEQUENCE [LARGE SCALE GENOMIC DNA]</scope>
    <source>
        <strain evidence="10">7/96</strain>
    </source>
</reference>
<evidence type="ECO:0000256" key="6">
    <source>
        <dbReference type="ARBA" id="ARBA00023242"/>
    </source>
</evidence>
<gene>
    <name evidence="10" type="ORF">DHEL01_v205343</name>
</gene>
<dbReference type="GO" id="GO:0005634">
    <property type="term" value="C:nucleus"/>
    <property type="evidence" value="ECO:0007669"/>
    <property type="project" value="UniProtKB-SubCell"/>
</dbReference>
<name>A0A2P5I172_DIAHE</name>
<dbReference type="PANTHER" id="PTHR40626">
    <property type="entry name" value="MIP31509P"/>
    <property type="match status" value="1"/>
</dbReference>
<keyword evidence="11" id="KW-1185">Reference proteome</keyword>
<dbReference type="CDD" id="cd12148">
    <property type="entry name" value="fungal_TF_MHR"/>
    <property type="match status" value="1"/>
</dbReference>
<feature type="compositionally biased region" description="Polar residues" evidence="8">
    <location>
        <begin position="262"/>
        <end position="281"/>
    </location>
</feature>
<dbReference type="OrthoDB" id="654211at2759"/>
<evidence type="ECO:0000256" key="3">
    <source>
        <dbReference type="ARBA" id="ARBA00022737"/>
    </source>
</evidence>
<keyword evidence="4 7" id="KW-0863">Zinc-finger</keyword>
<proteinExistence type="predicted"/>
<accession>A0A2P5I172</accession>
<evidence type="ECO:0000313" key="10">
    <source>
        <dbReference type="EMBL" id="POS76268.1"/>
    </source>
</evidence>
<dbReference type="Pfam" id="PF04082">
    <property type="entry name" value="Fungal_trans"/>
    <property type="match status" value="1"/>
</dbReference>
<dbReference type="InterPro" id="IPR051059">
    <property type="entry name" value="VerF-like"/>
</dbReference>
<dbReference type="AlphaFoldDB" id="A0A2P5I172"/>
<evidence type="ECO:0000256" key="5">
    <source>
        <dbReference type="ARBA" id="ARBA00022833"/>
    </source>
</evidence>
<dbReference type="SUPFAM" id="SSF57667">
    <property type="entry name" value="beta-beta-alpha zinc fingers"/>
    <property type="match status" value="1"/>
</dbReference>
<feature type="region of interest" description="Disordered" evidence="8">
    <location>
        <begin position="239"/>
        <end position="281"/>
    </location>
</feature>
<dbReference type="STRING" id="158607.A0A2P5I172"/>
<dbReference type="InterPro" id="IPR036236">
    <property type="entry name" value="Znf_C2H2_sf"/>
</dbReference>
<keyword evidence="3" id="KW-0677">Repeat</keyword>
<protein>
    <recommendedName>
        <fullName evidence="9">C2H2-type domain-containing protein</fullName>
    </recommendedName>
</protein>
<dbReference type="GO" id="GO:0006351">
    <property type="term" value="P:DNA-templated transcription"/>
    <property type="evidence" value="ECO:0007669"/>
    <property type="project" value="InterPro"/>
</dbReference>
<evidence type="ECO:0000256" key="7">
    <source>
        <dbReference type="PROSITE-ProRule" id="PRU00042"/>
    </source>
</evidence>
<evidence type="ECO:0000256" key="4">
    <source>
        <dbReference type="ARBA" id="ARBA00022771"/>
    </source>
</evidence>
<comment type="subcellular location">
    <subcellularLocation>
        <location evidence="1">Nucleus</location>
    </subcellularLocation>
</comment>
<evidence type="ECO:0000256" key="1">
    <source>
        <dbReference type="ARBA" id="ARBA00004123"/>
    </source>
</evidence>
<dbReference type="PROSITE" id="PS00028">
    <property type="entry name" value="ZINC_FINGER_C2H2_1"/>
    <property type="match status" value="1"/>
</dbReference>
<evidence type="ECO:0000259" key="9">
    <source>
        <dbReference type="PROSITE" id="PS50157"/>
    </source>
</evidence>
<dbReference type="InterPro" id="IPR013087">
    <property type="entry name" value="Znf_C2H2_type"/>
</dbReference>
<dbReference type="InterPro" id="IPR007219">
    <property type="entry name" value="XnlR_reg_dom"/>
</dbReference>
<sequence length="857" mass="95582">MVVFYEQPVTLSNFPGFSSNTAISNLRRLRSICAPRVDKVDKDAVPQWSTAKCDSGQEKTDPIYYCTRAPAHPPDTKEKPFVCPGQCGAAFARRDLLTRHQRISLHQHVPVEDIVSDSPEGLSEPNPSEQHHGPVEADLAAAVSLSGMSMQQQWPMAVSRNGPLDDDTPYQQGLLVEPFYGNGQSPPTPGIINEPLADPVEPGNQDSDAVGFDIHFREFASFLDGVGLPAEWSPYFHRPDRDDDVIDPAIRDSRGGSATPAARQNRTRPGTPFSSWLPSAPTGNRISDALPEASRLTDSQPYRVLEDQRLHLNASVETFRDLLDPNFKFPSRHALSRYMTSFFSGFHSHMPFIHTPTWRISEHSIELVLGLAAIGAQYCFEHRMSEKLFHAGRAILMRRLARVSDRFGPKTTAFLRLHSLPPQNRESGPVQERAWGPWEPIETVRALIALMGYATWEPSAHLVQEAFALQALLAQVLREIGLHEDDLPQVPVDQPTPQAAWHAWVEQESVRRAKLIAFSFMHTHSIAYNLYPTLRSNEVGLRLPCSTGEWKAQTACQWQAARREIGKQQLFFQDALSLLLRNTDGTAVLDPIPTPLGNYLLLHGLLQRIYIVRDLSLPVTDHSASLPSEEVDKLERGLRSWTAGWQQAPESSLDPNNENGPIPFTSSSLLGLAYARIYLHLGPYRLLESRDPELIAKAISRSPPVERGGGVVTALLYAAHMLSVPVRLGVDRVARSQAFFWSVRHSLSGLECAVLLSKWLSSISLSATTTPLSDSEDRILHWVRCIVEEAYDVVDFADETDLETDHARGAASLGLGVLKIWAHFFKSNAQWPFINIIGQSLEKYRELLIESQMPQVS</sequence>
<keyword evidence="2" id="KW-0479">Metal-binding</keyword>
<dbReference type="GO" id="GO:0000785">
    <property type="term" value="C:chromatin"/>
    <property type="evidence" value="ECO:0007669"/>
    <property type="project" value="TreeGrafter"/>
</dbReference>
<organism evidence="10 11">
    <name type="scientific">Diaporthe helianthi</name>
    <dbReference type="NCBI Taxonomy" id="158607"/>
    <lineage>
        <taxon>Eukaryota</taxon>
        <taxon>Fungi</taxon>
        <taxon>Dikarya</taxon>
        <taxon>Ascomycota</taxon>
        <taxon>Pezizomycotina</taxon>
        <taxon>Sordariomycetes</taxon>
        <taxon>Sordariomycetidae</taxon>
        <taxon>Diaporthales</taxon>
        <taxon>Diaporthaceae</taxon>
        <taxon>Diaporthe</taxon>
    </lineage>
</organism>
<evidence type="ECO:0000256" key="8">
    <source>
        <dbReference type="SAM" id="MobiDB-lite"/>
    </source>
</evidence>
<keyword evidence="5" id="KW-0862">Zinc</keyword>
<keyword evidence="6" id="KW-0539">Nucleus</keyword>
<dbReference type="PANTHER" id="PTHR40626:SF10">
    <property type="entry name" value="C2H2-TYPE DOMAIN-CONTAINING PROTEIN"/>
    <property type="match status" value="1"/>
</dbReference>
<dbReference type="Gene3D" id="3.30.160.60">
    <property type="entry name" value="Classic Zinc Finger"/>
    <property type="match status" value="1"/>
</dbReference>
<dbReference type="GO" id="GO:0000981">
    <property type="term" value="F:DNA-binding transcription factor activity, RNA polymerase II-specific"/>
    <property type="evidence" value="ECO:0007669"/>
    <property type="project" value="InterPro"/>
</dbReference>
<comment type="caution">
    <text evidence="10">The sequence shown here is derived from an EMBL/GenBank/DDBJ whole genome shotgun (WGS) entry which is preliminary data.</text>
</comment>
<evidence type="ECO:0000313" key="11">
    <source>
        <dbReference type="Proteomes" id="UP000094444"/>
    </source>
</evidence>
<dbReference type="EMBL" id="MAVT02000388">
    <property type="protein sequence ID" value="POS76268.1"/>
    <property type="molecule type" value="Genomic_DNA"/>
</dbReference>
<dbReference type="InParanoid" id="A0A2P5I172"/>
<dbReference type="Proteomes" id="UP000094444">
    <property type="component" value="Unassembled WGS sequence"/>
</dbReference>